<organism evidence="8 9">
    <name type="scientific">Amycolatopsis japonica</name>
    <dbReference type="NCBI Taxonomy" id="208439"/>
    <lineage>
        <taxon>Bacteria</taxon>
        <taxon>Bacillati</taxon>
        <taxon>Actinomycetota</taxon>
        <taxon>Actinomycetes</taxon>
        <taxon>Pseudonocardiales</taxon>
        <taxon>Pseudonocardiaceae</taxon>
        <taxon>Amycolatopsis</taxon>
        <taxon>Amycolatopsis japonica group</taxon>
    </lineage>
</organism>
<dbReference type="STRING" id="208439.AJAP_38160"/>
<dbReference type="PANTHER" id="PTHR31272">
    <property type="entry name" value="CYTOCHROME C-TYPE BIOGENESIS PROTEIN HI_1454-RELATED"/>
    <property type="match status" value="1"/>
</dbReference>
<feature type="transmembrane region" description="Helical" evidence="6">
    <location>
        <begin position="130"/>
        <end position="156"/>
    </location>
</feature>
<feature type="transmembrane region" description="Helical" evidence="6">
    <location>
        <begin position="6"/>
        <end position="33"/>
    </location>
</feature>
<comment type="similarity">
    <text evidence="2">Belongs to the DsbD family.</text>
</comment>
<evidence type="ECO:0000256" key="6">
    <source>
        <dbReference type="SAM" id="Phobius"/>
    </source>
</evidence>
<evidence type="ECO:0000256" key="1">
    <source>
        <dbReference type="ARBA" id="ARBA00004141"/>
    </source>
</evidence>
<dbReference type="InterPro" id="IPR003834">
    <property type="entry name" value="Cyt_c_assmbl_TM_dom"/>
</dbReference>
<feature type="domain" description="Cytochrome C biogenesis protein transmembrane" evidence="7">
    <location>
        <begin position="6"/>
        <end position="222"/>
    </location>
</feature>
<reference evidence="8 9" key="1">
    <citation type="journal article" date="2014" name="J. Biotechnol.">
        <title>Complete genome sequence of the actinobacterium Amycolatopsis japonica MG417-CF17(T) (=DSM 44213T) producing (S,S)-N,N'-ethylenediaminedisuccinic acid.</title>
        <authorList>
            <person name="Stegmann E."/>
            <person name="Albersmeier A."/>
            <person name="Spohn M."/>
            <person name="Gert H."/>
            <person name="Weber T."/>
            <person name="Wohlleben W."/>
            <person name="Kalinowski J."/>
            <person name="Ruckert C."/>
        </authorList>
    </citation>
    <scope>NUCLEOTIDE SEQUENCE [LARGE SCALE GENOMIC DNA]</scope>
    <source>
        <strain evidence="9">MG417-CF17 (DSM 44213)</strain>
    </source>
</reference>
<dbReference type="KEGG" id="aja:AJAP_38160"/>
<dbReference type="EMBL" id="CP008953">
    <property type="protein sequence ID" value="AIG80419.1"/>
    <property type="molecule type" value="Genomic_DNA"/>
</dbReference>
<evidence type="ECO:0000313" key="8">
    <source>
        <dbReference type="EMBL" id="AIG80419.1"/>
    </source>
</evidence>
<evidence type="ECO:0000313" key="9">
    <source>
        <dbReference type="Proteomes" id="UP000028492"/>
    </source>
</evidence>
<proteinExistence type="inferred from homology"/>
<feature type="transmembrane region" description="Helical" evidence="6">
    <location>
        <begin position="54"/>
        <end position="84"/>
    </location>
</feature>
<accession>A0A075V7F7</accession>
<keyword evidence="4 6" id="KW-1133">Transmembrane helix</keyword>
<evidence type="ECO:0000256" key="4">
    <source>
        <dbReference type="ARBA" id="ARBA00022989"/>
    </source>
</evidence>
<dbReference type="Proteomes" id="UP000028492">
    <property type="component" value="Chromosome"/>
</dbReference>
<feature type="transmembrane region" description="Helical" evidence="6">
    <location>
        <begin position="168"/>
        <end position="190"/>
    </location>
</feature>
<dbReference type="Pfam" id="PF02683">
    <property type="entry name" value="DsbD_TM"/>
    <property type="match status" value="1"/>
</dbReference>
<sequence length="245" mass="25579">MELYASLSLAIVAGIISCTSPCVLPLLPGYVSYMSGVGRSSVDGPTMTLSKRRVAVASLLFILGFTVVFVALGMTASALGLALAQQKQTLTVIGGILVIVMGFLMLGVVRIPLLYREFRFDLHRVRGGPAGAVVLGVAFGLGWTPCVGPVLASILATAASTATVGTGALLLFAYSVGLGVPFLLVAFGVARGQRGLGWLRKHTRKIEVVGGVLLMAMGIAMLTGGWTLLMSQMLAWFARLGWPPV</sequence>
<keyword evidence="9" id="KW-1185">Reference proteome</keyword>
<dbReference type="PANTHER" id="PTHR31272:SF4">
    <property type="entry name" value="CYTOCHROME C-TYPE BIOGENESIS PROTEIN HI_1454-RELATED"/>
    <property type="match status" value="1"/>
</dbReference>
<keyword evidence="5 6" id="KW-0472">Membrane</keyword>
<dbReference type="RefSeq" id="WP_038520421.1">
    <property type="nucleotide sequence ID" value="NZ_CP008953.1"/>
</dbReference>
<dbReference type="GO" id="GO:0016020">
    <property type="term" value="C:membrane"/>
    <property type="evidence" value="ECO:0007669"/>
    <property type="project" value="UniProtKB-SubCell"/>
</dbReference>
<dbReference type="GO" id="GO:0017004">
    <property type="term" value="P:cytochrome complex assembly"/>
    <property type="evidence" value="ECO:0007669"/>
    <property type="project" value="InterPro"/>
</dbReference>
<dbReference type="eggNOG" id="COG0785">
    <property type="taxonomic scope" value="Bacteria"/>
</dbReference>
<comment type="subcellular location">
    <subcellularLocation>
        <location evidence="1">Membrane</location>
        <topology evidence="1">Multi-pass membrane protein</topology>
    </subcellularLocation>
</comment>
<keyword evidence="3 6" id="KW-0812">Transmembrane</keyword>
<feature type="transmembrane region" description="Helical" evidence="6">
    <location>
        <begin position="211"/>
        <end position="238"/>
    </location>
</feature>
<evidence type="ECO:0000256" key="3">
    <source>
        <dbReference type="ARBA" id="ARBA00022692"/>
    </source>
</evidence>
<evidence type="ECO:0000256" key="5">
    <source>
        <dbReference type="ARBA" id="ARBA00023136"/>
    </source>
</evidence>
<evidence type="ECO:0000256" key="2">
    <source>
        <dbReference type="ARBA" id="ARBA00006143"/>
    </source>
</evidence>
<name>A0A075V7F7_9PSEU</name>
<protein>
    <recommendedName>
        <fullName evidence="7">Cytochrome C biogenesis protein transmembrane domain-containing protein</fullName>
    </recommendedName>
</protein>
<dbReference type="AlphaFoldDB" id="A0A075V7F7"/>
<dbReference type="InterPro" id="IPR051790">
    <property type="entry name" value="Cytochrome_c-biogenesis_DsbD"/>
</dbReference>
<evidence type="ECO:0000259" key="7">
    <source>
        <dbReference type="Pfam" id="PF02683"/>
    </source>
</evidence>
<feature type="transmembrane region" description="Helical" evidence="6">
    <location>
        <begin position="90"/>
        <end position="109"/>
    </location>
</feature>
<dbReference type="HOGENOM" id="CLU_053225_2_1_11"/>
<gene>
    <name evidence="8" type="ORF">AJAP_38160</name>
</gene>